<protein>
    <submittedName>
        <fullName evidence="1">Phosphoribosylpyrophosphate synthetase</fullName>
    </submittedName>
</protein>
<dbReference type="EMBL" id="SJCY01000015">
    <property type="protein sequence ID" value="TDG34964.1"/>
    <property type="molecule type" value="Genomic_DNA"/>
</dbReference>
<dbReference type="OrthoDB" id="8418771at2"/>
<dbReference type="AlphaFoldDB" id="A0A4R5MHG8"/>
<proteinExistence type="predicted"/>
<dbReference type="Proteomes" id="UP000295668">
    <property type="component" value="Unassembled WGS sequence"/>
</dbReference>
<comment type="caution">
    <text evidence="1">The sequence shown here is derived from an EMBL/GenBank/DDBJ whole genome shotgun (WGS) entry which is preliminary data.</text>
</comment>
<gene>
    <name evidence="1" type="ORF">EZJ43_16105</name>
</gene>
<sequence>MNEDQLKESFGTLSETINGLLKLGYSHDFNIQDECLVCNQHNITLSPEDFKIDKVYRFEGISDPEDESILYAISSEKFNIKGTLVNGYGISYDENTAKLVAKLQTNK</sequence>
<dbReference type="RefSeq" id="WP_133263745.1">
    <property type="nucleotide sequence ID" value="NZ_SJCY01000015.1"/>
</dbReference>
<evidence type="ECO:0000313" key="2">
    <source>
        <dbReference type="Proteomes" id="UP000295668"/>
    </source>
</evidence>
<keyword evidence="2" id="KW-1185">Reference proteome</keyword>
<name>A0A4R5MHG8_9SPHI</name>
<evidence type="ECO:0000313" key="1">
    <source>
        <dbReference type="EMBL" id="TDG34964.1"/>
    </source>
</evidence>
<organism evidence="1 2">
    <name type="scientific">Pedobacter changchengzhani</name>
    <dbReference type="NCBI Taxonomy" id="2529274"/>
    <lineage>
        <taxon>Bacteria</taxon>
        <taxon>Pseudomonadati</taxon>
        <taxon>Bacteroidota</taxon>
        <taxon>Sphingobacteriia</taxon>
        <taxon>Sphingobacteriales</taxon>
        <taxon>Sphingobacteriaceae</taxon>
        <taxon>Pedobacter</taxon>
    </lineage>
</organism>
<reference evidence="1 2" key="1">
    <citation type="submission" date="2019-02" db="EMBL/GenBank/DDBJ databases">
        <title>Pedobacter sp. nov., a novel speices isolated from soil of pinguins habitat in Antarcitica.</title>
        <authorList>
            <person name="He R.-H."/>
        </authorList>
    </citation>
    <scope>NUCLEOTIDE SEQUENCE [LARGE SCALE GENOMIC DNA]</scope>
    <source>
        <strain evidence="1 2">E01020</strain>
    </source>
</reference>
<accession>A0A4R5MHG8</accession>